<evidence type="ECO:0000256" key="2">
    <source>
        <dbReference type="SAM" id="MobiDB-lite"/>
    </source>
</evidence>
<evidence type="ECO:0000256" key="3">
    <source>
        <dbReference type="SAM" id="Phobius"/>
    </source>
</evidence>
<evidence type="ECO:0008006" key="6">
    <source>
        <dbReference type="Google" id="ProtNLM"/>
    </source>
</evidence>
<dbReference type="Pfam" id="PF01564">
    <property type="entry name" value="Spermine_synth"/>
    <property type="match status" value="1"/>
</dbReference>
<dbReference type="Proteomes" id="UP000184267">
    <property type="component" value="Unassembled WGS sequence"/>
</dbReference>
<dbReference type="Gene3D" id="3.40.50.150">
    <property type="entry name" value="Vaccinia Virus protein VP39"/>
    <property type="match status" value="1"/>
</dbReference>
<dbReference type="PANTHER" id="PTHR43317">
    <property type="entry name" value="THERMOSPERMINE SYNTHASE ACAULIS5"/>
    <property type="match status" value="1"/>
</dbReference>
<keyword evidence="1" id="KW-0620">Polyamine biosynthesis</keyword>
<name>A0A1M2VY39_TRAPU</name>
<dbReference type="AlphaFoldDB" id="A0A1M2VY39"/>
<reference evidence="4 5" key="1">
    <citation type="submission" date="2016-10" db="EMBL/GenBank/DDBJ databases">
        <title>Genome sequence of the basidiomycete white-rot fungus Trametes pubescens.</title>
        <authorList>
            <person name="Makela M.R."/>
            <person name="Granchi Z."/>
            <person name="Peng M."/>
            <person name="De Vries R.P."/>
            <person name="Grigoriev I."/>
            <person name="Riley R."/>
            <person name="Hilden K."/>
        </authorList>
    </citation>
    <scope>NUCLEOTIDE SEQUENCE [LARGE SCALE GENOMIC DNA]</scope>
    <source>
        <strain evidence="4 5">FBCC735</strain>
    </source>
</reference>
<dbReference type="STRING" id="154538.A0A1M2VY39"/>
<sequence length="671" mass="72479">MASLATTGVREPPKPSVLAIAVTRLSAIAILLGLSLATFTYKHSLEPLYGDAPVSLHLTKIVWASSILGTFAPSVPISRATLGLGLLLYALPYSSYWVAVYTGRLGDPIWGPVATHLIVLLPILSLGVALVKALQVGAALAVRRAQLIHIYPQEAPYAKDDASAPQSTMTLPVCATAVNALQGLWPAVPFIATLSDSQIFLQLGTVCASFWAMEPFVAGVRPPPAPVVKVLEPVTEPSPSPAKGKKGKKNATEKVTPVVVPPPVHPRPQKQNTASKLRIVLLPLFPFLTSTILRGPTLPKPLLEPYTHPLGELKILSSVHSSYSGVVVVGQTLQKNPDQIGNMDYLRYLRAGHSLLGGVWVGPKATAEDPSAVITDEAGESLGDSIYSAFVLQEAARLVVKKPGNGTPKNALMIGLGAGIAATSFDRHGLDVTIVEIDQAVYDAAHRFFGVPNPGPDKLFIQDARGWVHNRSSTLTESTTATAPVTDGDLASPELYDIVVHDLFSGGGVPSHLYTFEFWQDLKNIVRPDGVVAVNFAGILESDSGKAVVNTLQASFPRCRAFYDALEQSHNMTSEFLNWVFFCTLSPQPLEFRMPVDADFLGSYLRRHVFLQLPEREADLAEVIGSIPADIRERYLLKDGANPLGEWQAKEAIGHWKIMRGVLPDVYWETY</sequence>
<dbReference type="GO" id="GO:0006596">
    <property type="term" value="P:polyamine biosynthetic process"/>
    <property type="evidence" value="ECO:0007669"/>
    <property type="project" value="UniProtKB-KW"/>
</dbReference>
<evidence type="ECO:0000313" key="5">
    <source>
        <dbReference type="Proteomes" id="UP000184267"/>
    </source>
</evidence>
<dbReference type="InterPro" id="IPR029063">
    <property type="entry name" value="SAM-dependent_MTases_sf"/>
</dbReference>
<protein>
    <recommendedName>
        <fullName evidence="6">Polyamine aminopropyltransferase</fullName>
    </recommendedName>
</protein>
<keyword evidence="3" id="KW-0472">Membrane</keyword>
<keyword evidence="3" id="KW-1133">Transmembrane helix</keyword>
<proteinExistence type="predicted"/>
<feature type="transmembrane region" description="Helical" evidence="3">
    <location>
        <begin position="17"/>
        <end position="41"/>
    </location>
</feature>
<dbReference type="PANTHER" id="PTHR43317:SF1">
    <property type="entry name" value="THERMOSPERMINE SYNTHASE ACAULIS5"/>
    <property type="match status" value="1"/>
</dbReference>
<comment type="caution">
    <text evidence="4">The sequence shown here is derived from an EMBL/GenBank/DDBJ whole genome shotgun (WGS) entry which is preliminary data.</text>
</comment>
<keyword evidence="3" id="KW-0812">Transmembrane</keyword>
<keyword evidence="5" id="KW-1185">Reference proteome</keyword>
<dbReference type="EMBL" id="MNAD01000480">
    <property type="protein sequence ID" value="OJT12521.1"/>
    <property type="molecule type" value="Genomic_DNA"/>
</dbReference>
<dbReference type="OMA" id="GVWVGPK"/>
<organism evidence="4 5">
    <name type="scientific">Trametes pubescens</name>
    <name type="common">White-rot fungus</name>
    <dbReference type="NCBI Taxonomy" id="154538"/>
    <lineage>
        <taxon>Eukaryota</taxon>
        <taxon>Fungi</taxon>
        <taxon>Dikarya</taxon>
        <taxon>Basidiomycota</taxon>
        <taxon>Agaricomycotina</taxon>
        <taxon>Agaricomycetes</taxon>
        <taxon>Polyporales</taxon>
        <taxon>Polyporaceae</taxon>
        <taxon>Trametes</taxon>
    </lineage>
</organism>
<gene>
    <name evidence="4" type="ORF">TRAPUB_10922</name>
</gene>
<dbReference type="SUPFAM" id="SSF53335">
    <property type="entry name" value="S-adenosyl-L-methionine-dependent methyltransferases"/>
    <property type="match status" value="1"/>
</dbReference>
<evidence type="ECO:0000256" key="1">
    <source>
        <dbReference type="ARBA" id="ARBA00023115"/>
    </source>
</evidence>
<accession>A0A1M2VY39</accession>
<dbReference type="OrthoDB" id="2016285at2759"/>
<feature type="transmembrane region" description="Helical" evidence="3">
    <location>
        <begin position="109"/>
        <end position="134"/>
    </location>
</feature>
<evidence type="ECO:0000313" key="4">
    <source>
        <dbReference type="EMBL" id="OJT12521.1"/>
    </source>
</evidence>
<feature type="region of interest" description="Disordered" evidence="2">
    <location>
        <begin position="232"/>
        <end position="253"/>
    </location>
</feature>